<evidence type="ECO:0000313" key="3">
    <source>
        <dbReference type="Proteomes" id="UP000663848"/>
    </source>
</evidence>
<reference evidence="2" key="1">
    <citation type="submission" date="2021-02" db="EMBL/GenBank/DDBJ databases">
        <authorList>
            <person name="Nowell W R."/>
        </authorList>
    </citation>
    <scope>NUCLEOTIDE SEQUENCE</scope>
</reference>
<gene>
    <name evidence="2" type="ORF">QYT958_LOCUS42005</name>
</gene>
<proteinExistence type="predicted"/>
<feature type="non-terminal residue" evidence="2">
    <location>
        <position position="1"/>
    </location>
</feature>
<evidence type="ECO:0000256" key="1">
    <source>
        <dbReference type="SAM" id="MobiDB-lite"/>
    </source>
</evidence>
<feature type="region of interest" description="Disordered" evidence="1">
    <location>
        <begin position="1"/>
        <end position="55"/>
    </location>
</feature>
<accession>A0A822CT10</accession>
<dbReference type="EMBL" id="CAJOBR010050853">
    <property type="protein sequence ID" value="CAF5050398.1"/>
    <property type="molecule type" value="Genomic_DNA"/>
</dbReference>
<dbReference type="Proteomes" id="UP000663848">
    <property type="component" value="Unassembled WGS sequence"/>
</dbReference>
<feature type="compositionally biased region" description="Polar residues" evidence="1">
    <location>
        <begin position="1"/>
        <end position="21"/>
    </location>
</feature>
<evidence type="ECO:0000313" key="2">
    <source>
        <dbReference type="EMBL" id="CAF5050398.1"/>
    </source>
</evidence>
<dbReference type="AlphaFoldDB" id="A0A822CT10"/>
<sequence>SQSNNSTMMKVQKKQPTTTQVAPPKLIPLRPVIPKPSSITPNRPLVPPIIDRNNNSVTSLKPKISTTKNSSVIVLD</sequence>
<comment type="caution">
    <text evidence="2">The sequence shown here is derived from an EMBL/GenBank/DDBJ whole genome shotgun (WGS) entry which is preliminary data.</text>
</comment>
<protein>
    <submittedName>
        <fullName evidence="2">Uncharacterized protein</fullName>
    </submittedName>
</protein>
<organism evidence="2 3">
    <name type="scientific">Rotaria socialis</name>
    <dbReference type="NCBI Taxonomy" id="392032"/>
    <lineage>
        <taxon>Eukaryota</taxon>
        <taxon>Metazoa</taxon>
        <taxon>Spiralia</taxon>
        <taxon>Gnathifera</taxon>
        <taxon>Rotifera</taxon>
        <taxon>Eurotatoria</taxon>
        <taxon>Bdelloidea</taxon>
        <taxon>Philodinida</taxon>
        <taxon>Philodinidae</taxon>
        <taxon>Rotaria</taxon>
    </lineage>
</organism>
<name>A0A822CT10_9BILA</name>